<gene>
    <name evidence="2" type="ORF">COX04_00845</name>
</gene>
<dbReference type="Proteomes" id="UP000230759">
    <property type="component" value="Unassembled WGS sequence"/>
</dbReference>
<dbReference type="SUPFAM" id="SSF54631">
    <property type="entry name" value="CBS-domain pair"/>
    <property type="match status" value="1"/>
</dbReference>
<name>A0A2H0BHN7_9BACT</name>
<reference evidence="2 3" key="1">
    <citation type="submission" date="2017-09" db="EMBL/GenBank/DDBJ databases">
        <title>Depth-based differentiation of microbial function through sediment-hosted aquifers and enrichment of novel symbionts in the deep terrestrial subsurface.</title>
        <authorList>
            <person name="Probst A.J."/>
            <person name="Ladd B."/>
            <person name="Jarett J.K."/>
            <person name="Geller-Mcgrath D.E."/>
            <person name="Sieber C.M."/>
            <person name="Emerson J.B."/>
            <person name="Anantharaman K."/>
            <person name="Thomas B.C."/>
            <person name="Malmstrom R."/>
            <person name="Stieglmeier M."/>
            <person name="Klingl A."/>
            <person name="Woyke T."/>
            <person name="Ryan C.M."/>
            <person name="Banfield J.F."/>
        </authorList>
    </citation>
    <scope>NUCLEOTIDE SEQUENCE [LARGE SCALE GENOMIC DNA]</scope>
    <source>
        <strain evidence="2">CG22_combo_CG10-13_8_21_14_all_45_10</strain>
    </source>
</reference>
<sequence length="220" mass="24155">MKYLNFGLYLLLAFLVFFPFTLFPRVIKIQKIECFSQYGICPDGIFTPAVGAVGKNLLGARIFLADLFKNSGIVEKYGFAFKLPATLRADLVLKRAKFALAQKDISRVVVLDEDGNVLQTLDKTNLPKVVVADGLPAVGERVGEAKLFALNLLYSLNFYYQATYGEIIDSGLVVKMPGGPQVVFPLEGDSETLLGALKLILSGSKSAKLIDLRFKNPIIK</sequence>
<dbReference type="AlphaFoldDB" id="A0A2H0BHN7"/>
<keyword evidence="1" id="KW-0472">Membrane</keyword>
<evidence type="ECO:0000313" key="3">
    <source>
        <dbReference type="Proteomes" id="UP000230759"/>
    </source>
</evidence>
<keyword evidence="1" id="KW-1133">Transmembrane helix</keyword>
<keyword evidence="1" id="KW-0812">Transmembrane</keyword>
<feature type="transmembrane region" description="Helical" evidence="1">
    <location>
        <begin position="6"/>
        <end position="23"/>
    </location>
</feature>
<organism evidence="2 3">
    <name type="scientific">Candidatus Woesebacteria bacterium CG22_combo_CG10-13_8_21_14_all_45_10</name>
    <dbReference type="NCBI Taxonomy" id="1975060"/>
    <lineage>
        <taxon>Bacteria</taxon>
        <taxon>Candidatus Woeseibacteriota</taxon>
    </lineage>
</organism>
<proteinExistence type="predicted"/>
<dbReference type="EMBL" id="PCSV01000020">
    <property type="protein sequence ID" value="PIP57192.1"/>
    <property type="molecule type" value="Genomic_DNA"/>
</dbReference>
<accession>A0A2H0BHN7</accession>
<comment type="caution">
    <text evidence="2">The sequence shown here is derived from an EMBL/GenBank/DDBJ whole genome shotgun (WGS) entry which is preliminary data.</text>
</comment>
<evidence type="ECO:0000313" key="2">
    <source>
        <dbReference type="EMBL" id="PIP57192.1"/>
    </source>
</evidence>
<evidence type="ECO:0000256" key="1">
    <source>
        <dbReference type="SAM" id="Phobius"/>
    </source>
</evidence>
<evidence type="ECO:0008006" key="4">
    <source>
        <dbReference type="Google" id="ProtNLM"/>
    </source>
</evidence>
<protein>
    <recommendedName>
        <fullName evidence="4">POTRA domain-containing protein</fullName>
    </recommendedName>
</protein>
<dbReference type="InterPro" id="IPR046342">
    <property type="entry name" value="CBS_dom_sf"/>
</dbReference>